<reference evidence="1 2" key="1">
    <citation type="submission" date="2018-06" db="EMBL/GenBank/DDBJ databases">
        <authorList>
            <consortium name="Pathogen Informatics"/>
            <person name="Doyle S."/>
        </authorList>
    </citation>
    <scope>NUCLEOTIDE SEQUENCE [LARGE SCALE GENOMIC DNA]</scope>
    <source>
        <strain evidence="1 2">NCTC7914</strain>
    </source>
</reference>
<protein>
    <submittedName>
        <fullName evidence="1">Uncharacterized protein</fullName>
    </submittedName>
</protein>
<accession>A0A379KLU1</accession>
<sequence length="1512" mass="168717">MTPSIRLPRSPTLPCAVADRFASRPTLFEVAARLLVEHWHDYGLDTRLDPLSLQLASFGQVEDTAYIRPLYQVLVERYCQRETLNLTAKQDVLCRNHMVDPSHPVPVDLHALEKLLNDCGPILLDTYRSAIIDYWCDADNQGETPWLWLARHLQGLLRSAAEQASAEDRLVAAEPALKSLSKGAAGPADLLTLSSSQGISIKTLACNFSADWQQDPFLASALLIERAEAPGQQPFTLLFTPVGRLLSFSSRAQLLEGIARHWPTVLAKSPPTVHLGTPEGQLFHAQAANLLQQQLEGMDLAASAFNDQSSAQQLADALDRLTSMAHICSIKDQARQEALANQLPRWIQNAAPLALIVYSSMLRDVARNTFQAEGRTWLSGVPNAQAFACERLAELIRRDHPESTLVPAAVRVINHQVTSTGIPLPGEISNGGAIKPVSFTLAQLAIANLGLLRPGEVTLETTDGQAIPGWLDTLALRALITEADIGATYPARLRALLLDDVKTRASRERLFAKQLSTQLPTKIMSSYLEHGRPTPTAVLATEQVFAPLPNEHSTWVLRPLGLLRTMDAAADHPLNTWLIEDDSLKCTRCLLYRPLHSEPVVEYADRTALLVAIGEAGELQDDVLHRLPELDQRIYAHGGFREPHLFHPLDDDWAVPWGKPAPVTLSREAAIANPARVIYQACVLETLSNFKAQSASSAQSRWQRWEELGWLLLNTVLPFVEGPLAEAAWLAQMETAFARLFVASDQAGADNHTGDWIQLLVNVAFLIFTHTMKRQELDHPLDALHAPGQPDVSVSAPVVLTRPTPAQLDFSWAQPTLRLDNNQARALAALRSDVSPTALGSPTPSGPMRGLYVHGGHLLVQIEAAVFKVQLDTTLDQLRIVGGEKDEKPGPLLRRDEAGRWQLDLRLRLRGGMPPSKRIAQLREARKQKTQEMIERVANDSKSIADQLPYLDKLRDLAKRSDERRVLQNCLAKLQAFETLVNEHIQRFEQLNELAPVADYKSKRAGTLYHHLNCQLQVSDVLMRLYKPERAHLLDMIEHKSKETPQDQAILATRLGNLAPLIDSLFDNATAFNLTLEQLRQLASPSLPSAMKMVEKLQQLKQTPQGRSSPLHWRLMRIENCINRLALEPLDDAGQYWLNRTWGNLELAIGQQLQLNKRINASDEAKRRLLENIVQHLQSAKRQGLNLQSQFDEPAIPPALITLRSDIRELTTNTVSELAEYPELPQSSSVRQLSQHLPGLIETRDDGLLLGQPRTDDNTIIDIPGSDDGAVVRSYKRENEQWLPTPAEQHRPGPQPPRKLKTLFKESNKRLASARKSLAVMQGIRADTCLPVEIEEILLQHRDELDRQRAAIELRLTRDNQTDESIHGEDAALIIKDIEDVSATLTKQAVEQRTRVALLQKPRMGELSFLLEHHQVLIRSTGPRRQLAKVAGRPADYLQEYAISHDGTDLWFAHFHYPDIDAERTAYTAGHLKAAEQRYAQGRLIKDASGPAVEVYRSPIDLAAAKQYFFNH</sequence>
<evidence type="ECO:0000313" key="2">
    <source>
        <dbReference type="Proteomes" id="UP000254602"/>
    </source>
</evidence>
<organism evidence="1 2">
    <name type="scientific">Pseudomonas putida</name>
    <name type="common">Arthrobacter siderocapsulatus</name>
    <dbReference type="NCBI Taxonomy" id="303"/>
    <lineage>
        <taxon>Bacteria</taxon>
        <taxon>Pseudomonadati</taxon>
        <taxon>Pseudomonadota</taxon>
        <taxon>Gammaproteobacteria</taxon>
        <taxon>Pseudomonadales</taxon>
        <taxon>Pseudomonadaceae</taxon>
        <taxon>Pseudomonas</taxon>
    </lineage>
</organism>
<evidence type="ECO:0000313" key="1">
    <source>
        <dbReference type="EMBL" id="SUD68996.1"/>
    </source>
</evidence>
<dbReference type="Proteomes" id="UP000254602">
    <property type="component" value="Unassembled WGS sequence"/>
</dbReference>
<name>A0A379KLU1_PSEPU</name>
<gene>
    <name evidence="1" type="ORF">NCTC7914_03124</name>
</gene>
<proteinExistence type="predicted"/>
<dbReference type="EMBL" id="UGUY01000001">
    <property type="protein sequence ID" value="SUD68996.1"/>
    <property type="molecule type" value="Genomic_DNA"/>
</dbReference>